<dbReference type="Pfam" id="PF03364">
    <property type="entry name" value="Polyketide_cyc"/>
    <property type="match status" value="1"/>
</dbReference>
<organism evidence="6 7">
    <name type="scientific">Aureobasidium pullulans EXF-150</name>
    <dbReference type="NCBI Taxonomy" id="1043002"/>
    <lineage>
        <taxon>Eukaryota</taxon>
        <taxon>Fungi</taxon>
        <taxon>Dikarya</taxon>
        <taxon>Ascomycota</taxon>
        <taxon>Pezizomycotina</taxon>
        <taxon>Dothideomycetes</taxon>
        <taxon>Dothideomycetidae</taxon>
        <taxon>Dothideales</taxon>
        <taxon>Saccotheciaceae</taxon>
        <taxon>Aureobasidium</taxon>
    </lineage>
</organism>
<dbReference type="RefSeq" id="XP_029759940.1">
    <property type="nucleotide sequence ID" value="XM_029905541.1"/>
</dbReference>
<protein>
    <recommendedName>
        <fullName evidence="5">Coenzyme Q-binding protein COQ10 START domain-containing protein</fullName>
    </recommendedName>
</protein>
<dbReference type="Proteomes" id="UP000030706">
    <property type="component" value="Unassembled WGS sequence"/>
</dbReference>
<dbReference type="GO" id="GO:0045333">
    <property type="term" value="P:cellular respiration"/>
    <property type="evidence" value="ECO:0007669"/>
    <property type="project" value="InterPro"/>
</dbReference>
<evidence type="ECO:0000313" key="7">
    <source>
        <dbReference type="Proteomes" id="UP000030706"/>
    </source>
</evidence>
<proteinExistence type="inferred from homology"/>
<comment type="function">
    <text evidence="3">Required for the function of coenzyme Q in the respiratory chain. May serve as a chaperone or may be involved in the transport of Q6 from its site of synthesis to the catalytic sites of the respiratory complexes.</text>
</comment>
<accession>A0A074XEC4</accession>
<dbReference type="AlphaFoldDB" id="A0A074XEC4"/>
<dbReference type="PANTHER" id="PTHR12901">
    <property type="entry name" value="SPERM PROTEIN HOMOLOG"/>
    <property type="match status" value="1"/>
</dbReference>
<dbReference type="EMBL" id="KL584983">
    <property type="protein sequence ID" value="KEQ83753.1"/>
    <property type="molecule type" value="Genomic_DNA"/>
</dbReference>
<feature type="domain" description="Coenzyme Q-binding protein COQ10 START" evidence="5">
    <location>
        <begin position="56"/>
        <end position="237"/>
    </location>
</feature>
<dbReference type="OrthoDB" id="292693at2759"/>
<dbReference type="Gene3D" id="3.30.530.20">
    <property type="match status" value="1"/>
</dbReference>
<dbReference type="HOGENOM" id="CLU_079653_1_1_1"/>
<dbReference type="CDD" id="cd07813">
    <property type="entry name" value="COQ10p_like"/>
    <property type="match status" value="1"/>
</dbReference>
<gene>
    <name evidence="6" type="ORF">M438DRAFT_345854</name>
</gene>
<dbReference type="SUPFAM" id="SSF55961">
    <property type="entry name" value="Bet v1-like"/>
    <property type="match status" value="1"/>
</dbReference>
<dbReference type="GO" id="GO:0005739">
    <property type="term" value="C:mitochondrion"/>
    <property type="evidence" value="ECO:0007669"/>
    <property type="project" value="TreeGrafter"/>
</dbReference>
<dbReference type="PANTHER" id="PTHR12901:SF10">
    <property type="entry name" value="COENZYME Q-BINDING PROTEIN COQ10, MITOCHONDRIAL"/>
    <property type="match status" value="1"/>
</dbReference>
<dbReference type="GO" id="GO:0048039">
    <property type="term" value="F:ubiquinone binding"/>
    <property type="evidence" value="ECO:0007669"/>
    <property type="project" value="InterPro"/>
</dbReference>
<name>A0A074XEC4_AURPU</name>
<reference evidence="6 7" key="1">
    <citation type="journal article" date="2014" name="BMC Genomics">
        <title>Genome sequencing of four Aureobasidium pullulans varieties: biotechnological potential, stress tolerance, and description of new species.</title>
        <authorList>
            <person name="Gostin Ar C."/>
            <person name="Ohm R.A."/>
            <person name="Kogej T."/>
            <person name="Sonjak S."/>
            <person name="Turk M."/>
            <person name="Zajc J."/>
            <person name="Zalar P."/>
            <person name="Grube M."/>
            <person name="Sun H."/>
            <person name="Han J."/>
            <person name="Sharma A."/>
            <person name="Chiniquy J."/>
            <person name="Ngan C.Y."/>
            <person name="Lipzen A."/>
            <person name="Barry K."/>
            <person name="Grigoriev I.V."/>
            <person name="Gunde-Cimerman N."/>
        </authorList>
    </citation>
    <scope>NUCLEOTIDE SEQUENCE [LARGE SCALE GENOMIC DNA]</scope>
    <source>
        <strain evidence="6 7">EXF-150</strain>
    </source>
</reference>
<dbReference type="InterPro" id="IPR005031">
    <property type="entry name" value="COQ10_START"/>
</dbReference>
<evidence type="ECO:0000256" key="1">
    <source>
        <dbReference type="ARBA" id="ARBA00006885"/>
    </source>
</evidence>
<dbReference type="InterPro" id="IPR044996">
    <property type="entry name" value="COQ10-like"/>
</dbReference>
<keyword evidence="7" id="KW-1185">Reference proteome</keyword>
<dbReference type="InterPro" id="IPR023393">
    <property type="entry name" value="START-like_dom_sf"/>
</dbReference>
<evidence type="ECO:0000313" key="6">
    <source>
        <dbReference type="EMBL" id="KEQ83753.1"/>
    </source>
</evidence>
<dbReference type="STRING" id="1043002.A0A074XEC4"/>
<evidence type="ECO:0000256" key="3">
    <source>
        <dbReference type="ARBA" id="ARBA00024947"/>
    </source>
</evidence>
<dbReference type="GeneID" id="40747847"/>
<sequence>MKSIRTSSALASQFSATTCSRAAIASRNSTSPQTRSFFPNPFASQSLQTLTASRILPYDAKTLYAIVADIQSYHKFLPFCISSNVTKQSSPDAEGKTWPEEAELVVGYKDVMRESFYSRVYCAPEDFIVESVSGETDTTVPSASIKHHSTRPSPDQDPARNATILTHLRSRWTLSPFPYKPGPMGDERPQEVTSDIPPRMQTEVNLSIDYQFANPLYTTLSAAAAPKVAEKMIEAFELRAREMLDRPATSKTAKFKGAMGIPSVGEKAKA</sequence>
<evidence type="ECO:0000259" key="5">
    <source>
        <dbReference type="Pfam" id="PF03364"/>
    </source>
</evidence>
<evidence type="ECO:0000256" key="2">
    <source>
        <dbReference type="ARBA" id="ARBA00011814"/>
    </source>
</evidence>
<comment type="similarity">
    <text evidence="1">Belongs to the COQ10 family.</text>
</comment>
<comment type="subunit">
    <text evidence="2">Interacts with coenzyme Q.</text>
</comment>
<feature type="region of interest" description="Disordered" evidence="4">
    <location>
        <begin position="138"/>
        <end position="159"/>
    </location>
</feature>
<evidence type="ECO:0000256" key="4">
    <source>
        <dbReference type="SAM" id="MobiDB-lite"/>
    </source>
</evidence>